<dbReference type="RefSeq" id="XP_005850243.1">
    <property type="nucleotide sequence ID" value="XM_005850181.1"/>
</dbReference>
<dbReference type="STRING" id="554065.E1Z7B2"/>
<reference evidence="1 2" key="1">
    <citation type="journal article" date="2010" name="Plant Cell">
        <title>The Chlorella variabilis NC64A genome reveals adaptation to photosymbiosis, coevolution with viruses, and cryptic sex.</title>
        <authorList>
            <person name="Blanc G."/>
            <person name="Duncan G."/>
            <person name="Agarkova I."/>
            <person name="Borodovsky M."/>
            <person name="Gurnon J."/>
            <person name="Kuo A."/>
            <person name="Lindquist E."/>
            <person name="Lucas S."/>
            <person name="Pangilinan J."/>
            <person name="Polle J."/>
            <person name="Salamov A."/>
            <person name="Terry A."/>
            <person name="Yamada T."/>
            <person name="Dunigan D.D."/>
            <person name="Grigoriev I.V."/>
            <person name="Claverie J.M."/>
            <person name="Van Etten J.L."/>
        </authorList>
    </citation>
    <scope>NUCLEOTIDE SEQUENCE [LARGE SCALE GENOMIC DNA]</scope>
    <source>
        <strain evidence="1 2">NC64A</strain>
    </source>
</reference>
<dbReference type="PANTHER" id="PTHR36333">
    <property type="entry name" value="DIMETHYLALLYL, ADENOSINE TRNA METHYLTHIOTRANSFERASE"/>
    <property type="match status" value="1"/>
</dbReference>
<gene>
    <name evidence="1" type="ORF">CHLNCDRAFT_141906</name>
</gene>
<dbReference type="Proteomes" id="UP000008141">
    <property type="component" value="Unassembled WGS sequence"/>
</dbReference>
<keyword evidence="2" id="KW-1185">Reference proteome</keyword>
<dbReference type="InParanoid" id="E1Z7B2"/>
<evidence type="ECO:0000313" key="2">
    <source>
        <dbReference type="Proteomes" id="UP000008141"/>
    </source>
</evidence>
<dbReference type="OrthoDB" id="513821at2759"/>
<dbReference type="KEGG" id="cvr:CHLNCDRAFT_141906"/>
<protein>
    <submittedName>
        <fullName evidence="1">Uncharacterized protein</fullName>
    </submittedName>
</protein>
<proteinExistence type="predicted"/>
<organism evidence="2">
    <name type="scientific">Chlorella variabilis</name>
    <name type="common">Green alga</name>
    <dbReference type="NCBI Taxonomy" id="554065"/>
    <lineage>
        <taxon>Eukaryota</taxon>
        <taxon>Viridiplantae</taxon>
        <taxon>Chlorophyta</taxon>
        <taxon>core chlorophytes</taxon>
        <taxon>Trebouxiophyceae</taxon>
        <taxon>Chlorellales</taxon>
        <taxon>Chlorellaceae</taxon>
        <taxon>Chlorella clade</taxon>
        <taxon>Chlorella</taxon>
    </lineage>
</organism>
<accession>E1Z7B2</accession>
<name>E1Z7B2_CHLVA</name>
<evidence type="ECO:0000313" key="1">
    <source>
        <dbReference type="EMBL" id="EFN58141.1"/>
    </source>
</evidence>
<sequence length="209" mass="23916">MPWGRRRDPEGLFKSGPQEGLINRKIFMQQAAGDKDFEAKMAQFAEKERLDLQKKREARKVPEVMEDLVEYFLDTEAPEMEFEIARCRPMVTPDFFAYLDKRIGLERFSTVPDEERLAELETLRDYLKAAVEAVDTAAASLAAPQERLKKLLEAKDKKAVLLEMAAANEIDRSMIDLLDQNIEGATAAKQEQAAEFMRKVKQAALRYLV</sequence>
<dbReference type="GeneID" id="17357558"/>
<dbReference type="AlphaFoldDB" id="E1Z7B2"/>
<dbReference type="eggNOG" id="ENOG502QPRG">
    <property type="taxonomic scope" value="Eukaryota"/>
</dbReference>
<dbReference type="PANTHER" id="PTHR36333:SF1">
    <property type="entry name" value="DIMETHYLALLYL, ADENOSINE TRNA METHYLTHIOTRANSFERASE"/>
    <property type="match status" value="1"/>
</dbReference>
<dbReference type="EMBL" id="GL433838">
    <property type="protein sequence ID" value="EFN58141.1"/>
    <property type="molecule type" value="Genomic_DNA"/>
</dbReference>
<dbReference type="FunCoup" id="E1Z7B2">
    <property type="interactions" value="641"/>
</dbReference>
<dbReference type="OMA" id="AYDKMQN"/>